<dbReference type="Proteomes" id="UP000320791">
    <property type="component" value="Unassembled WGS sequence"/>
</dbReference>
<reference evidence="1 2" key="1">
    <citation type="submission" date="2019-08" db="EMBL/GenBank/DDBJ databases">
        <authorList>
            <person name="Lei W."/>
        </authorList>
    </citation>
    <scope>NUCLEOTIDE SEQUENCE [LARGE SCALE GENOMIC DNA]</scope>
    <source>
        <strain evidence="1 2">CCUG 58627</strain>
    </source>
</reference>
<evidence type="ECO:0000313" key="1">
    <source>
        <dbReference type="EMBL" id="TWT28901.1"/>
    </source>
</evidence>
<dbReference type="EMBL" id="VOHM01000002">
    <property type="protein sequence ID" value="TWT28901.1"/>
    <property type="molecule type" value="Genomic_DNA"/>
</dbReference>
<gene>
    <name evidence="1" type="ORF">FRX94_01555</name>
</gene>
<keyword evidence="2" id="KW-1185">Reference proteome</keyword>
<evidence type="ECO:0008006" key="3">
    <source>
        <dbReference type="Google" id="ProtNLM"/>
    </source>
</evidence>
<dbReference type="RefSeq" id="WP_146323356.1">
    <property type="nucleotide sequence ID" value="NZ_BAABLR010000075.1"/>
</dbReference>
<organism evidence="1 2">
    <name type="scientific">Corynebacterium canis</name>
    <dbReference type="NCBI Taxonomy" id="679663"/>
    <lineage>
        <taxon>Bacteria</taxon>
        <taxon>Bacillati</taxon>
        <taxon>Actinomycetota</taxon>
        <taxon>Actinomycetes</taxon>
        <taxon>Mycobacteriales</taxon>
        <taxon>Corynebacteriaceae</taxon>
        <taxon>Corynebacterium</taxon>
    </lineage>
</organism>
<evidence type="ECO:0000313" key="2">
    <source>
        <dbReference type="Proteomes" id="UP000320791"/>
    </source>
</evidence>
<protein>
    <recommendedName>
        <fullName evidence="3">DNA-binding protein</fullName>
    </recommendedName>
</protein>
<comment type="caution">
    <text evidence="1">The sequence shown here is derived from an EMBL/GenBank/DDBJ whole genome shotgun (WGS) entry which is preliminary data.</text>
</comment>
<name>A0A5C5UQY7_9CORY</name>
<sequence length="1532" mass="169213">MANSVLEMGGILPKSEGCPERASELAAVTFNHFGRPIVRLVASELAVAEELAVSSLGLERESTEVVGASVQRAVGFPAWPIIHDPENARHALNLVGDLNWARRHARNRAKNVKERFDALTATLTASAPHFVPTLLEELSRVFVSVENEQYARQYFTKARDIERAYAIPIDAERHRAVFLEFAIAGVVAARELTNETKAALERFADPKEAFEYLLDINTERVRAGVEPYAYMVRDLRRAGKAAGFKPAEVDDRIIDAVLDLKATVNAPDRFWEDIEPSLVRYAKQHAQARKKLLHIYPRSYSMAAWIDFLKESGCIPELREDRQRHAAWLMRLIKWHGGALAEEDGRLVAEAEFAAEYLKSRVLKVSLNRTPLSLLDALAERGVEFDLSGVTAGYWRDTPDWSKWLGADFENHRRSLKFVAKHPALREHLVDAIKPNDLDAYLDVFLAHEGAVELLAAKVDALVAQRASTCGSIPNNKDYLDVVRHFARPELAERIGKPVEQLFAFDAALEFQTAIRRGTFAEYTWPAYEQSVERLCKLSGKQDYLVFETYPAVAVVSGEHLEIIDGDEVIFTAELPAKYSRISAVRLVEDDAVIVYEPQNTWYDHVLWLRGGATAKVGYIYGGRQGYSLPVAGGRLTAHGLLAPGEVSFGSDGGTVMAVAPTGVPAYTSRYARQSPDELWDGSRTHSIDRDTEDYLATLGIKDLFKIPENATVALGFSVIIPAQPTTLDSPLGVERGAHICLQVVVDKERWLLSSHGTYKIAGLFSAVLRRPGGGFWFAEGGNIFDQETELPIESAYQSTTRCASVESLPEEGWHQLRPRNEQASARMRKYTLKQARAVMQAAQVMEPATDAASKAVDHPFKKAVQVLASAVRELQHVLEDSDAAAPEITRVLGAQLGTTDPSFIGPVADIAAKVASQAGSFAELRDALHVPLEQRQADGEQAQAPITEAGFQVLDNFIERGDRQDVESIAYVFHHIRAFQQGIQGVKLQSDRWFSVRWLDLAGNERYLLAAAGSPQLAEVYGEQPVRDFIAFLRAGVQAGIFGHGWHKVDLILPRDADNAFPFAAFTPIEDYFFLSSGNEWRNNASVKVVELWVPNDGRTEISGYPIESTVESFPLDAAAFLAGLDAVEAQLAGRKLSAEALETLTAGTYLTADAASYLFGGMFGRYAWQSRFLSKEQRAALGISVVGEKSARLQVRAFRKHTKALLASAVPLENPSAYVTAGPDVQAVAKYWAANIGTSTVRLSDAEATQVCSAGEVNLPHIFDLDLAELESRNNDFAAAKLIAPLLNIAASRPLNDPSRPILAEHLRALRAWVQQQFRAPKEKLWTRLAAVDFGTEYAKLPMNSSFSVLKLLSEGHLDALIADLAHVYDVGGDPHDPAVAAPEVLAEMSSELGISTDAARYYSQLLALMQPTDANIRSWNGWRKKDIDQAAAELVQRGLLLEATRSGAGRSYFLPGGWLSGSTGNKPVEVWKAPHYMLWQDSVVRPVLDGGLPLVPFKQLFEEVWERYAGGDTPGYEELKTTRYRSRRR</sequence>
<accession>A0A5C5UQY7</accession>
<dbReference type="OrthoDB" id="218750at2"/>
<proteinExistence type="predicted"/>